<gene>
    <name evidence="1" type="ORF">I7I52_02175</name>
</gene>
<comment type="caution">
    <text evidence="1">The sequence shown here is derived from an EMBL/GenBank/DDBJ whole genome shotgun (WGS) entry which is preliminary data.</text>
</comment>
<organism evidence="1 2">
    <name type="scientific">Ajellomyces capsulatus</name>
    <name type="common">Darling's disease fungus</name>
    <name type="synonym">Histoplasma capsulatum</name>
    <dbReference type="NCBI Taxonomy" id="5037"/>
    <lineage>
        <taxon>Eukaryota</taxon>
        <taxon>Fungi</taxon>
        <taxon>Dikarya</taxon>
        <taxon>Ascomycota</taxon>
        <taxon>Pezizomycotina</taxon>
        <taxon>Eurotiomycetes</taxon>
        <taxon>Eurotiomycetidae</taxon>
        <taxon>Onygenales</taxon>
        <taxon>Ajellomycetaceae</taxon>
        <taxon>Histoplasma</taxon>
    </lineage>
</organism>
<evidence type="ECO:0000313" key="2">
    <source>
        <dbReference type="Proteomes" id="UP000670092"/>
    </source>
</evidence>
<reference evidence="1 2" key="1">
    <citation type="submission" date="2021-01" db="EMBL/GenBank/DDBJ databases">
        <title>Chromosome-level genome assembly of a human fungal pathogen reveals clustering of transcriptionally co-regulated genes.</title>
        <authorList>
            <person name="Voorhies M."/>
            <person name="Cohen S."/>
            <person name="Shea T.P."/>
            <person name="Petrus S."/>
            <person name="Munoz J.F."/>
            <person name="Poplawski S."/>
            <person name="Goldman W.E."/>
            <person name="Michael T."/>
            <person name="Cuomo C.A."/>
            <person name="Sil A."/>
            <person name="Beyhan S."/>
        </authorList>
    </citation>
    <scope>NUCLEOTIDE SEQUENCE [LARGE SCALE GENOMIC DNA]</scope>
    <source>
        <strain evidence="1 2">G184AR</strain>
    </source>
</reference>
<dbReference type="Proteomes" id="UP000670092">
    <property type="component" value="Unassembled WGS sequence"/>
</dbReference>
<dbReference type="VEuPathDB" id="FungiDB:I7I52_02175"/>
<dbReference type="EMBL" id="JAEVHI010000001">
    <property type="protein sequence ID" value="KAG5303994.1"/>
    <property type="molecule type" value="Genomic_DNA"/>
</dbReference>
<accession>A0A8H8D7M4</accession>
<evidence type="ECO:0000313" key="1">
    <source>
        <dbReference type="EMBL" id="KAG5303994.1"/>
    </source>
</evidence>
<protein>
    <submittedName>
        <fullName evidence="1">Uncharacterized protein</fullName>
    </submittedName>
</protein>
<name>A0A8H8D7M4_AJECA</name>
<dbReference type="AlphaFoldDB" id="A0A8H8D7M4"/>
<sequence>MKRNLKEKKNEKKKMTCRKPSNIYAKGKVRINTVVISGCMSGSRCQDGLKRKLGKRDKRHILETVTT</sequence>
<proteinExistence type="predicted"/>